<evidence type="ECO:0000313" key="1">
    <source>
        <dbReference type="EMBL" id="OPJ75494.1"/>
    </source>
</evidence>
<organism evidence="1 2">
    <name type="scientific">Patagioenas fasciata monilis</name>
    <dbReference type="NCBI Taxonomy" id="372326"/>
    <lineage>
        <taxon>Eukaryota</taxon>
        <taxon>Metazoa</taxon>
        <taxon>Chordata</taxon>
        <taxon>Craniata</taxon>
        <taxon>Vertebrata</taxon>
        <taxon>Euteleostomi</taxon>
        <taxon>Archelosauria</taxon>
        <taxon>Archosauria</taxon>
        <taxon>Dinosauria</taxon>
        <taxon>Saurischia</taxon>
        <taxon>Theropoda</taxon>
        <taxon>Coelurosauria</taxon>
        <taxon>Aves</taxon>
        <taxon>Neognathae</taxon>
        <taxon>Neoaves</taxon>
        <taxon>Columbimorphae</taxon>
        <taxon>Columbiformes</taxon>
        <taxon>Columbidae</taxon>
        <taxon>Patagioenas</taxon>
    </lineage>
</organism>
<name>A0A1V4JTR2_PATFA</name>
<sequence>MDPNRQLFGGEAVGRGAASPLVPSRASSVFRDPEYLRCLCSAEQPGLRLELKLGKPKVGAGAKGCSSRFGEVPSAC</sequence>
<evidence type="ECO:0000313" key="2">
    <source>
        <dbReference type="Proteomes" id="UP000190648"/>
    </source>
</evidence>
<accession>A0A1V4JTR2</accession>
<reference evidence="1 2" key="1">
    <citation type="submission" date="2016-02" db="EMBL/GenBank/DDBJ databases">
        <title>Band-tailed pigeon sequencing and assembly.</title>
        <authorList>
            <person name="Soares A.E."/>
            <person name="Novak B.J."/>
            <person name="Rice E.S."/>
            <person name="O'Connell B."/>
            <person name="Chang D."/>
            <person name="Weber S."/>
            <person name="Shapiro B."/>
        </authorList>
    </citation>
    <scope>NUCLEOTIDE SEQUENCE [LARGE SCALE GENOMIC DNA]</scope>
    <source>
        <strain evidence="1">BTP2013</strain>
        <tissue evidence="1">Blood</tissue>
    </source>
</reference>
<dbReference type="EMBL" id="LSYS01006265">
    <property type="protein sequence ID" value="OPJ75494.1"/>
    <property type="molecule type" value="Genomic_DNA"/>
</dbReference>
<dbReference type="AlphaFoldDB" id="A0A1V4JTR2"/>
<proteinExistence type="predicted"/>
<comment type="caution">
    <text evidence="1">The sequence shown here is derived from an EMBL/GenBank/DDBJ whole genome shotgun (WGS) entry which is preliminary data.</text>
</comment>
<dbReference type="Proteomes" id="UP000190648">
    <property type="component" value="Unassembled WGS sequence"/>
</dbReference>
<protein>
    <submittedName>
        <fullName evidence="1">Uncharacterized protein</fullName>
    </submittedName>
</protein>
<gene>
    <name evidence="1" type="ORF">AV530_011000</name>
</gene>
<keyword evidence="2" id="KW-1185">Reference proteome</keyword>